<accession>A0ABR3JST7</accession>
<evidence type="ECO:0000313" key="2">
    <source>
        <dbReference type="EMBL" id="KAL0958196.1"/>
    </source>
</evidence>
<gene>
    <name evidence="2" type="ORF">HGRIS_000359</name>
</gene>
<proteinExistence type="predicted"/>
<dbReference type="EMBL" id="JASNQZ010000004">
    <property type="protein sequence ID" value="KAL0958196.1"/>
    <property type="molecule type" value="Genomic_DNA"/>
</dbReference>
<feature type="region of interest" description="Disordered" evidence="1">
    <location>
        <begin position="161"/>
        <end position="182"/>
    </location>
</feature>
<sequence length="403" mass="45000">MSFDRGGGLAMSHVLRPQFDRWSYQSRMSGTEQWRGPSGNGGVGLRSTIPWSGGLSGRSYSREVDVPSDMCDNYRDGSTVAEEAGLFDLGDTDTEEPESSPINVLDNEMTPRPSFTTPSAFLDALTTNEATPRASFRVCSFISTSIAEDNENSFIDMDDFTRRESPMSSGIKPKQSSRDRITPKMPTVRAPYFSPIGLTTEAFSPANFNEDFLAFDSPLRKQLLKDFHQAAYQAEVRLVLTLGCKSDRQERQQLIQAHNDRMGALMNRMLGEMAEKQRRWKATKRAEEAQGQAGKHRHRKRQPRRSRSRSVFDSDSEGGFERYGGDGRDVMKEGSFVDLTSPRASPLGRRDMHGAEMRDRLRNGAGFRSNREGLANGVNAWRFGVHYSCASPDEGSSSDSDII</sequence>
<evidence type="ECO:0000256" key="1">
    <source>
        <dbReference type="SAM" id="MobiDB-lite"/>
    </source>
</evidence>
<keyword evidence="3" id="KW-1185">Reference proteome</keyword>
<feature type="region of interest" description="Disordered" evidence="1">
    <location>
        <begin position="29"/>
        <end position="49"/>
    </location>
</feature>
<evidence type="ECO:0000313" key="3">
    <source>
        <dbReference type="Proteomes" id="UP001556367"/>
    </source>
</evidence>
<feature type="compositionally biased region" description="Basic and acidic residues" evidence="1">
    <location>
        <begin position="319"/>
        <end position="332"/>
    </location>
</feature>
<feature type="compositionally biased region" description="Basic residues" evidence="1">
    <location>
        <begin position="294"/>
        <end position="308"/>
    </location>
</feature>
<name>A0ABR3JST7_9AGAR</name>
<feature type="region of interest" description="Disordered" evidence="1">
    <location>
        <begin position="274"/>
        <end position="356"/>
    </location>
</feature>
<protein>
    <submittedName>
        <fullName evidence="2">Uncharacterized protein</fullName>
    </submittedName>
</protein>
<reference evidence="3" key="1">
    <citation type="submission" date="2024-06" db="EMBL/GenBank/DDBJ databases">
        <title>Multi-omics analyses provide insights into the biosynthesis of the anticancer antibiotic pleurotin in Hohenbuehelia grisea.</title>
        <authorList>
            <person name="Weaver J.A."/>
            <person name="Alberti F."/>
        </authorList>
    </citation>
    <scope>NUCLEOTIDE SEQUENCE [LARGE SCALE GENOMIC DNA]</scope>
    <source>
        <strain evidence="3">T-177</strain>
    </source>
</reference>
<organism evidence="2 3">
    <name type="scientific">Hohenbuehelia grisea</name>
    <dbReference type="NCBI Taxonomy" id="104357"/>
    <lineage>
        <taxon>Eukaryota</taxon>
        <taxon>Fungi</taxon>
        <taxon>Dikarya</taxon>
        <taxon>Basidiomycota</taxon>
        <taxon>Agaricomycotina</taxon>
        <taxon>Agaricomycetes</taxon>
        <taxon>Agaricomycetidae</taxon>
        <taxon>Agaricales</taxon>
        <taxon>Pleurotineae</taxon>
        <taxon>Pleurotaceae</taxon>
        <taxon>Hohenbuehelia</taxon>
    </lineage>
</organism>
<dbReference type="Proteomes" id="UP001556367">
    <property type="component" value="Unassembled WGS sequence"/>
</dbReference>
<feature type="region of interest" description="Disordered" evidence="1">
    <location>
        <begin position="90"/>
        <end position="112"/>
    </location>
</feature>
<comment type="caution">
    <text evidence="2">The sequence shown here is derived from an EMBL/GenBank/DDBJ whole genome shotgun (WGS) entry which is preliminary data.</text>
</comment>